<feature type="transmembrane region" description="Helical" evidence="1">
    <location>
        <begin position="206"/>
        <end position="231"/>
    </location>
</feature>
<feature type="transmembrane region" description="Helical" evidence="1">
    <location>
        <begin position="345"/>
        <end position="364"/>
    </location>
</feature>
<keyword evidence="1" id="KW-0812">Transmembrane</keyword>
<dbReference type="InParanoid" id="A0A1Z5KIN8"/>
<dbReference type="SUPFAM" id="SSF52540">
    <property type="entry name" value="P-loop containing nucleoside triphosphate hydrolases"/>
    <property type="match status" value="1"/>
</dbReference>
<dbReference type="CDD" id="cd00267">
    <property type="entry name" value="ABC_ATPase"/>
    <property type="match status" value="1"/>
</dbReference>
<dbReference type="Gene3D" id="3.40.50.300">
    <property type="entry name" value="P-loop containing nucleotide triphosphate hydrolases"/>
    <property type="match status" value="1"/>
</dbReference>
<comment type="caution">
    <text evidence="2">The sequence shown here is derived from an EMBL/GenBank/DDBJ whole genome shotgun (WGS) entry which is preliminary data.</text>
</comment>
<keyword evidence="1" id="KW-0472">Membrane</keyword>
<evidence type="ECO:0000256" key="1">
    <source>
        <dbReference type="SAM" id="Phobius"/>
    </source>
</evidence>
<evidence type="ECO:0000313" key="3">
    <source>
        <dbReference type="Proteomes" id="UP000198406"/>
    </source>
</evidence>
<accession>A0A1Z5KIN8</accession>
<dbReference type="AlphaFoldDB" id="A0A1Z5KIN8"/>
<proteinExistence type="predicted"/>
<organism evidence="2 3">
    <name type="scientific">Fistulifera solaris</name>
    <name type="common">Oleaginous diatom</name>
    <dbReference type="NCBI Taxonomy" id="1519565"/>
    <lineage>
        <taxon>Eukaryota</taxon>
        <taxon>Sar</taxon>
        <taxon>Stramenopiles</taxon>
        <taxon>Ochrophyta</taxon>
        <taxon>Bacillariophyta</taxon>
        <taxon>Bacillariophyceae</taxon>
        <taxon>Bacillariophycidae</taxon>
        <taxon>Naviculales</taxon>
        <taxon>Naviculaceae</taxon>
        <taxon>Fistulifera</taxon>
    </lineage>
</organism>
<dbReference type="OrthoDB" id="38405at2759"/>
<feature type="transmembrane region" description="Helical" evidence="1">
    <location>
        <begin position="237"/>
        <end position="258"/>
    </location>
</feature>
<dbReference type="EMBL" id="BDSP01000239">
    <property type="protein sequence ID" value="GAX26170.1"/>
    <property type="molecule type" value="Genomic_DNA"/>
</dbReference>
<evidence type="ECO:0000313" key="2">
    <source>
        <dbReference type="EMBL" id="GAX26170.1"/>
    </source>
</evidence>
<sequence length="482" mass="54165">MTLTVVVGSSGSGKTTFLEDVYRSHKCIYIRQYHNIRPYVIVSKIPHFDPTKLPFWDIYVKEGTANSIPAGGTMAGEFTAGLSGGQRKLLLFELVRQRCAGKSNLLICLDEPFAGVTDDFVPFIVERLKELKENHQILLVTNDHVEALTQMADNTITVSAIDRSTVKINHLGNIERSKAIEALSVGKNYVYKGSWADLRFFLDVEVFYNAGLMGIGAFVVVFFSLFLLGFWDSPDNQAVLVLNAGSLIAFFSVNPYLISLPDWRVYMSEEAEALLHSSKRMNKALKSSICIFLFVIVSVIQFGTTNAVMNGLESYSFWVAILMDSLSMTFSSLFFGLYTELPKQAVLFLADMPFMFMIFLSTTFSPGSGIPVLKELRYLFSRFYFWCMLPGILEDMEGCPATHTQNMIYMSLTGVVLPFLLFLVPMGISKMLCHPRKKKEAEKINWKDGEFCELQMELFGQSIIDGPDKVTQSSSFSKGTFH</sequence>
<dbReference type="Proteomes" id="UP000198406">
    <property type="component" value="Unassembled WGS sequence"/>
</dbReference>
<feature type="transmembrane region" description="Helical" evidence="1">
    <location>
        <begin position="284"/>
        <end position="303"/>
    </location>
</feature>
<reference evidence="2 3" key="1">
    <citation type="journal article" date="2015" name="Plant Cell">
        <title>Oil accumulation by the oleaginous diatom Fistulifera solaris as revealed by the genome and transcriptome.</title>
        <authorList>
            <person name="Tanaka T."/>
            <person name="Maeda Y."/>
            <person name="Veluchamy A."/>
            <person name="Tanaka M."/>
            <person name="Abida H."/>
            <person name="Marechal E."/>
            <person name="Bowler C."/>
            <person name="Muto M."/>
            <person name="Sunaga Y."/>
            <person name="Tanaka M."/>
            <person name="Yoshino T."/>
            <person name="Taniguchi T."/>
            <person name="Fukuda Y."/>
            <person name="Nemoto M."/>
            <person name="Matsumoto M."/>
            <person name="Wong P.S."/>
            <person name="Aburatani S."/>
            <person name="Fujibuchi W."/>
        </authorList>
    </citation>
    <scope>NUCLEOTIDE SEQUENCE [LARGE SCALE GENOMIC DNA]</scope>
    <source>
        <strain evidence="2 3">JPCC DA0580</strain>
    </source>
</reference>
<feature type="transmembrane region" description="Helical" evidence="1">
    <location>
        <begin position="315"/>
        <end position="338"/>
    </location>
</feature>
<keyword evidence="1" id="KW-1133">Transmembrane helix</keyword>
<dbReference type="InterPro" id="IPR027417">
    <property type="entry name" value="P-loop_NTPase"/>
</dbReference>
<name>A0A1Z5KIN8_FISSO</name>
<feature type="transmembrane region" description="Helical" evidence="1">
    <location>
        <begin position="407"/>
        <end position="428"/>
    </location>
</feature>
<protein>
    <submittedName>
        <fullName evidence="2">Uncharacterized protein</fullName>
    </submittedName>
</protein>
<gene>
    <name evidence="2" type="ORF">FisN_18Hh287</name>
</gene>
<keyword evidence="3" id="KW-1185">Reference proteome</keyword>